<name>A0A4Z2F0V2_9TELE</name>
<dbReference type="Proteomes" id="UP000314294">
    <property type="component" value="Unassembled WGS sequence"/>
</dbReference>
<organism evidence="2 3">
    <name type="scientific">Liparis tanakae</name>
    <name type="common">Tanaka's snailfish</name>
    <dbReference type="NCBI Taxonomy" id="230148"/>
    <lineage>
        <taxon>Eukaryota</taxon>
        <taxon>Metazoa</taxon>
        <taxon>Chordata</taxon>
        <taxon>Craniata</taxon>
        <taxon>Vertebrata</taxon>
        <taxon>Euteleostomi</taxon>
        <taxon>Actinopterygii</taxon>
        <taxon>Neopterygii</taxon>
        <taxon>Teleostei</taxon>
        <taxon>Neoteleostei</taxon>
        <taxon>Acanthomorphata</taxon>
        <taxon>Eupercaria</taxon>
        <taxon>Perciformes</taxon>
        <taxon>Cottioidei</taxon>
        <taxon>Cottales</taxon>
        <taxon>Liparidae</taxon>
        <taxon>Liparis</taxon>
    </lineage>
</organism>
<feature type="region of interest" description="Disordered" evidence="1">
    <location>
        <begin position="58"/>
        <end position="114"/>
    </location>
</feature>
<proteinExistence type="predicted"/>
<keyword evidence="3" id="KW-1185">Reference proteome</keyword>
<protein>
    <submittedName>
        <fullName evidence="2">Uncharacterized protein</fullName>
    </submittedName>
</protein>
<dbReference type="AlphaFoldDB" id="A0A4Z2F0V2"/>
<evidence type="ECO:0000256" key="1">
    <source>
        <dbReference type="SAM" id="MobiDB-lite"/>
    </source>
</evidence>
<dbReference type="EMBL" id="SRLO01001916">
    <property type="protein sequence ID" value="TNN34658.1"/>
    <property type="molecule type" value="Genomic_DNA"/>
</dbReference>
<gene>
    <name evidence="2" type="ORF">EYF80_055178</name>
</gene>
<evidence type="ECO:0000313" key="3">
    <source>
        <dbReference type="Proteomes" id="UP000314294"/>
    </source>
</evidence>
<evidence type="ECO:0000313" key="2">
    <source>
        <dbReference type="EMBL" id="TNN34658.1"/>
    </source>
</evidence>
<sequence>MGSGILGVLGGLGGLGVLGDAVLLPPVGLLLPCQTNGVEMNPREVLELLWPLGLGRGAAGRGREGSAGPRSPGVESRGPGPRVGGAAPPATREAFPRGGGASPAAAAALGAVEDPTARRRLDRVAGPAGRGGVTPAAAEALAGAGVRKQLSPVSVRADPLGTLQWPLSQSMTLPTAPQPRAASCGAVMA</sequence>
<feature type="compositionally biased region" description="Low complexity" evidence="1">
    <location>
        <begin position="66"/>
        <end position="92"/>
    </location>
</feature>
<accession>A0A4Z2F0V2</accession>
<feature type="compositionally biased region" description="Low complexity" evidence="1">
    <location>
        <begin position="102"/>
        <end position="111"/>
    </location>
</feature>
<comment type="caution">
    <text evidence="2">The sequence shown here is derived from an EMBL/GenBank/DDBJ whole genome shotgun (WGS) entry which is preliminary data.</text>
</comment>
<reference evidence="2 3" key="1">
    <citation type="submission" date="2019-03" db="EMBL/GenBank/DDBJ databases">
        <title>First draft genome of Liparis tanakae, snailfish: a comprehensive survey of snailfish specific genes.</title>
        <authorList>
            <person name="Kim W."/>
            <person name="Song I."/>
            <person name="Jeong J.-H."/>
            <person name="Kim D."/>
            <person name="Kim S."/>
            <person name="Ryu S."/>
            <person name="Song J.Y."/>
            <person name="Lee S.K."/>
        </authorList>
    </citation>
    <scope>NUCLEOTIDE SEQUENCE [LARGE SCALE GENOMIC DNA]</scope>
    <source>
        <tissue evidence="2">Muscle</tissue>
    </source>
</reference>